<sequence length="72" mass="7995">MMSREPHPSSTAEHSRFSSTAVTAIHQRLRPTVLPSQRNICILLGSTGKGPIFHFKRAKKGSYDMGTKKTLN</sequence>
<comment type="caution">
    <text evidence="2">The sequence shown here is derived from an EMBL/GenBank/DDBJ whole genome shotgun (WGS) entry which is preliminary data.</text>
</comment>
<evidence type="ECO:0000313" key="2">
    <source>
        <dbReference type="EMBL" id="TNN77661.1"/>
    </source>
</evidence>
<proteinExistence type="predicted"/>
<organism evidence="2 3">
    <name type="scientific">Liparis tanakae</name>
    <name type="common">Tanaka's snailfish</name>
    <dbReference type="NCBI Taxonomy" id="230148"/>
    <lineage>
        <taxon>Eukaryota</taxon>
        <taxon>Metazoa</taxon>
        <taxon>Chordata</taxon>
        <taxon>Craniata</taxon>
        <taxon>Vertebrata</taxon>
        <taxon>Euteleostomi</taxon>
        <taxon>Actinopterygii</taxon>
        <taxon>Neopterygii</taxon>
        <taxon>Teleostei</taxon>
        <taxon>Neoteleostei</taxon>
        <taxon>Acanthomorphata</taxon>
        <taxon>Eupercaria</taxon>
        <taxon>Perciformes</taxon>
        <taxon>Cottioidei</taxon>
        <taxon>Cottales</taxon>
        <taxon>Liparidae</taxon>
        <taxon>Liparis</taxon>
    </lineage>
</organism>
<gene>
    <name evidence="2" type="ORF">EYF80_011959</name>
</gene>
<name>A0A4Z2IIT4_9TELE</name>
<accession>A0A4Z2IIT4</accession>
<keyword evidence="3" id="KW-1185">Reference proteome</keyword>
<reference evidence="2 3" key="1">
    <citation type="submission" date="2019-03" db="EMBL/GenBank/DDBJ databases">
        <title>First draft genome of Liparis tanakae, snailfish: a comprehensive survey of snailfish specific genes.</title>
        <authorList>
            <person name="Kim W."/>
            <person name="Song I."/>
            <person name="Jeong J.-H."/>
            <person name="Kim D."/>
            <person name="Kim S."/>
            <person name="Ryu S."/>
            <person name="Song J.Y."/>
            <person name="Lee S.K."/>
        </authorList>
    </citation>
    <scope>NUCLEOTIDE SEQUENCE [LARGE SCALE GENOMIC DNA]</scope>
    <source>
        <tissue evidence="2">Muscle</tissue>
    </source>
</reference>
<protein>
    <submittedName>
        <fullName evidence="2">Uncharacterized protein</fullName>
    </submittedName>
</protein>
<evidence type="ECO:0000313" key="3">
    <source>
        <dbReference type="Proteomes" id="UP000314294"/>
    </source>
</evidence>
<dbReference type="AlphaFoldDB" id="A0A4Z2IIT4"/>
<dbReference type="Proteomes" id="UP000314294">
    <property type="component" value="Unassembled WGS sequence"/>
</dbReference>
<feature type="compositionally biased region" description="Polar residues" evidence="1">
    <location>
        <begin position="8"/>
        <end position="22"/>
    </location>
</feature>
<dbReference type="EMBL" id="SRLO01000080">
    <property type="protein sequence ID" value="TNN77661.1"/>
    <property type="molecule type" value="Genomic_DNA"/>
</dbReference>
<feature type="region of interest" description="Disordered" evidence="1">
    <location>
        <begin position="1"/>
        <end position="23"/>
    </location>
</feature>
<evidence type="ECO:0000256" key="1">
    <source>
        <dbReference type="SAM" id="MobiDB-lite"/>
    </source>
</evidence>